<dbReference type="AlphaFoldDB" id="A0A844F7Y9"/>
<feature type="domain" description="YoaP-like" evidence="1">
    <location>
        <begin position="24"/>
        <end position="54"/>
    </location>
</feature>
<reference evidence="2 3" key="1">
    <citation type="submission" date="2019-08" db="EMBL/GenBank/DDBJ databases">
        <title>In-depth cultivation of the pig gut microbiome towards novel bacterial diversity and tailored functional studies.</title>
        <authorList>
            <person name="Wylensek D."/>
            <person name="Hitch T.C.A."/>
            <person name="Clavel T."/>
        </authorList>
    </citation>
    <scope>NUCLEOTIDE SEQUENCE [LARGE SCALE GENOMIC DNA]</scope>
    <source>
        <strain evidence="2 3">BL-389-WT-3D</strain>
    </source>
</reference>
<organism evidence="2 3">
    <name type="scientific">Clostridium scindens (strain JCM 10418 / VPI 12708)</name>
    <dbReference type="NCBI Taxonomy" id="29347"/>
    <lineage>
        <taxon>Bacteria</taxon>
        <taxon>Bacillati</taxon>
        <taxon>Bacillota</taxon>
        <taxon>Clostridia</taxon>
        <taxon>Lachnospirales</taxon>
        <taxon>Lachnospiraceae</taxon>
    </lineage>
</organism>
<dbReference type="InterPro" id="IPR025685">
    <property type="entry name" value="YoaP-like_dom"/>
</dbReference>
<sequence length="60" mass="7016">MRFPVIKTARWLQKAVAVKTIPGRTCPFAFTSYCLFYDGKFLTNEILSEKKFEKIAKRRA</sequence>
<proteinExistence type="predicted"/>
<evidence type="ECO:0000313" key="2">
    <source>
        <dbReference type="EMBL" id="MSS39477.1"/>
    </source>
</evidence>
<dbReference type="EMBL" id="VUMB01000006">
    <property type="protein sequence ID" value="MSS39477.1"/>
    <property type="molecule type" value="Genomic_DNA"/>
</dbReference>
<name>A0A844F7Y9_CLOSV</name>
<evidence type="ECO:0000259" key="1">
    <source>
        <dbReference type="Pfam" id="PF14268"/>
    </source>
</evidence>
<dbReference type="Pfam" id="PF14268">
    <property type="entry name" value="YoaP"/>
    <property type="match status" value="1"/>
</dbReference>
<dbReference type="Proteomes" id="UP000462363">
    <property type="component" value="Unassembled WGS sequence"/>
</dbReference>
<gene>
    <name evidence="2" type="ORF">FYJ37_03660</name>
</gene>
<comment type="caution">
    <text evidence="2">The sequence shown here is derived from an EMBL/GenBank/DDBJ whole genome shotgun (WGS) entry which is preliminary data.</text>
</comment>
<accession>A0A844F7Y9</accession>
<evidence type="ECO:0000313" key="3">
    <source>
        <dbReference type="Proteomes" id="UP000462363"/>
    </source>
</evidence>
<protein>
    <recommendedName>
        <fullName evidence="1">YoaP-like domain-containing protein</fullName>
    </recommendedName>
</protein>